<gene>
    <name evidence="5" type="ORF">NCTC10742_04423</name>
</gene>
<feature type="transmembrane region" description="Helical" evidence="2">
    <location>
        <begin position="180"/>
        <end position="204"/>
    </location>
</feature>
<reference evidence="5 6" key="1">
    <citation type="submission" date="2018-06" db="EMBL/GenBank/DDBJ databases">
        <authorList>
            <consortium name="Pathogen Informatics"/>
            <person name="Doyle S."/>
        </authorList>
    </citation>
    <scope>NUCLEOTIDE SEQUENCE [LARGE SCALE GENOMIC DNA]</scope>
    <source>
        <strain evidence="5 6">NCTC10742</strain>
    </source>
</reference>
<feature type="domain" description="Alpha/beta-hydrolase catalytic" evidence="3">
    <location>
        <begin position="272"/>
        <end position="559"/>
    </location>
</feature>
<evidence type="ECO:0000313" key="5">
    <source>
        <dbReference type="EMBL" id="STZ45175.1"/>
    </source>
</evidence>
<protein>
    <submittedName>
        <fullName evidence="5">Transmembrane protein</fullName>
    </submittedName>
</protein>
<dbReference type="EMBL" id="UGQM01000001">
    <property type="protein sequence ID" value="STZ45175.1"/>
    <property type="molecule type" value="Genomic_DNA"/>
</dbReference>
<dbReference type="Pfam" id="PF10081">
    <property type="entry name" value="Abhydrolase_9"/>
    <property type="match status" value="1"/>
</dbReference>
<evidence type="ECO:0000256" key="1">
    <source>
        <dbReference type="SAM" id="MobiDB-lite"/>
    </source>
</evidence>
<dbReference type="InterPro" id="IPR027787">
    <property type="entry name" value="Alpha/beta-hydrolase_catalytic"/>
</dbReference>
<keyword evidence="2" id="KW-0472">Membrane</keyword>
<feature type="region of interest" description="Disordered" evidence="1">
    <location>
        <begin position="1"/>
        <end position="22"/>
    </location>
</feature>
<keyword evidence="2" id="KW-1133">Transmembrane helix</keyword>
<feature type="region of interest" description="Disordered" evidence="1">
    <location>
        <begin position="214"/>
        <end position="233"/>
    </location>
</feature>
<accession>A0A378SS50</accession>
<dbReference type="PIRSF" id="PIRSF007542">
    <property type="entry name" value="UCP007542"/>
    <property type="match status" value="1"/>
</dbReference>
<feature type="transmembrane region" description="Helical" evidence="2">
    <location>
        <begin position="97"/>
        <end position="118"/>
    </location>
</feature>
<dbReference type="AlphaFoldDB" id="A0A378SS50"/>
<dbReference type="Pfam" id="PF15420">
    <property type="entry name" value="Abhydrolase_9_N"/>
    <property type="match status" value="1"/>
</dbReference>
<sequence>MTTGEAPAEALEETPAPVPEAPSRRGWWIRRYTFTGTAVGLVFLFLSLTPSLLPRGPLFQGLVSGGAGAIGYALGVFGVWLVRFMRSKDTSPPAPRWAWPTLVTVGLIGLIVMVFRFHSWQDDVRDLMGVPRLTFWDYPLAAAISVVTLFLFVEIGQLVGRLVRFLVRQVDRVAPPRIAAVVVVALLLALTIALLNGVVVRFAMSTINSTFASVNDETDPDNPAPQSVLRSGGPESLVSWESLGHQGRVFVANGPTVDELTSFNGSPATEPIRAYAGLNSADGIKETAALAAQELQRTGGLQRAVVAVATTTGTGWINEAEASALEYMYNGDTAIVSMQYSFLPSWLSFLVDKENARQAGQALFEAIDALVREMPEAQRPKLVVFGESLGSFGGEAPFLALNNLIARTDGALFSGPTFNNTIWEDLTRNRDPGSPEWLPIYDRGENVRFVADPADFARPQDPWEQPRVVYLQHASDPIAWWNTDLLFTKPDWLREARGSDVSPDMEWIPVVTFLQVSADMAVAVDVPDGHGHVYVRNVANAWAAILEPPGWTPEKTEKLRTMLRSDENS</sequence>
<feature type="transmembrane region" description="Helical" evidence="2">
    <location>
        <begin position="59"/>
        <end position="85"/>
    </location>
</feature>
<name>A0A378SS50_9MYCO</name>
<keyword evidence="2 5" id="KW-0812">Transmembrane</keyword>
<feature type="domain" description="Alpha/beta-hydrolase N-terminal" evidence="4">
    <location>
        <begin position="48"/>
        <end position="255"/>
    </location>
</feature>
<dbReference type="InterPro" id="IPR027788">
    <property type="entry name" value="Alpha/beta-hydrolase_N_dom"/>
</dbReference>
<evidence type="ECO:0000313" key="6">
    <source>
        <dbReference type="Proteomes" id="UP000254291"/>
    </source>
</evidence>
<evidence type="ECO:0000256" key="2">
    <source>
        <dbReference type="SAM" id="Phobius"/>
    </source>
</evidence>
<dbReference type="RefSeq" id="WP_115328145.1">
    <property type="nucleotide sequence ID" value="NZ_JACKST010000143.1"/>
</dbReference>
<feature type="transmembrane region" description="Helical" evidence="2">
    <location>
        <begin position="138"/>
        <end position="159"/>
    </location>
</feature>
<feature type="transmembrane region" description="Helical" evidence="2">
    <location>
        <begin position="32"/>
        <end position="53"/>
    </location>
</feature>
<feature type="compositionally biased region" description="Low complexity" evidence="1">
    <location>
        <begin position="1"/>
        <end position="15"/>
    </location>
</feature>
<evidence type="ECO:0000259" key="3">
    <source>
        <dbReference type="Pfam" id="PF10081"/>
    </source>
</evidence>
<dbReference type="Proteomes" id="UP000254291">
    <property type="component" value="Unassembled WGS sequence"/>
</dbReference>
<evidence type="ECO:0000259" key="4">
    <source>
        <dbReference type="Pfam" id="PF15420"/>
    </source>
</evidence>
<organism evidence="5 6">
    <name type="scientific">Mycolicibacterium gilvum</name>
    <dbReference type="NCBI Taxonomy" id="1804"/>
    <lineage>
        <taxon>Bacteria</taxon>
        <taxon>Bacillati</taxon>
        <taxon>Actinomycetota</taxon>
        <taxon>Actinomycetes</taxon>
        <taxon>Mycobacteriales</taxon>
        <taxon>Mycobacteriaceae</taxon>
        <taxon>Mycolicibacterium</taxon>
    </lineage>
</organism>
<dbReference type="InterPro" id="IPR012037">
    <property type="entry name" value="Alpha/beta-hydrolase_fam"/>
</dbReference>
<proteinExistence type="predicted"/>